<evidence type="ECO:0000256" key="4">
    <source>
        <dbReference type="ARBA" id="ARBA00022679"/>
    </source>
</evidence>
<feature type="domain" description="Histidine kinase" evidence="6">
    <location>
        <begin position="395"/>
        <end position="615"/>
    </location>
</feature>
<dbReference type="PROSITE" id="PS50112">
    <property type="entry name" value="PAS"/>
    <property type="match status" value="1"/>
</dbReference>
<keyword evidence="9" id="KW-0067">ATP-binding</keyword>
<dbReference type="CDD" id="cd00075">
    <property type="entry name" value="HATPase"/>
    <property type="match status" value="1"/>
</dbReference>
<dbReference type="NCBIfam" id="TIGR00229">
    <property type="entry name" value="sensory_box"/>
    <property type="match status" value="1"/>
</dbReference>
<dbReference type="InterPro" id="IPR000014">
    <property type="entry name" value="PAS"/>
</dbReference>
<dbReference type="InterPro" id="IPR003661">
    <property type="entry name" value="HisK_dim/P_dom"/>
</dbReference>
<sequence>MLLVLMLLFGTVVEYLARQEQQRKDMLLVRETTESAARLRALLEMELNAPLQLSQGLVAHVQALSGKASAEDFNTLLPNLVRQGKHIRNMGVAPGNRLTYLYPLAGNEAALNLYYPDLATQWPDIEKTIRSRKAKLSGPLELAQGGRAFVYRIPVYLHDGSYWGIVSTVLNVDDVWRLMKQQAQQLDVGVALRRAGGENWGDMLFGEIQNFQAPAVVLDLNIAGAHWQLASWPLLQADSLSGWFRLVGWSTSLMLVLLIAGVFRANQRWKDTSKAFEQNEKYYRTVLDNVDDAIVVLNPTGQIHTFNNAAEKMFGYQARQLRGLPFQILFPQPPELQQGRGAQELTAQRLHGETLQVELLQTQIQLQDQTLQVLLFRDITERKRIEKLKSEFVSTVSHELRTPLTAINGALALVTAGAVGALLPAQQQMLDIARSNADQLINLVNDILDMEKLQAGKLSLQPEQQLLLPLLQQALQRHSALALSRQVKLTLEAAIAPDLTLFIDGSRLLQILANLLANAIRFSPPHSTVHLRALLTGDLVQLMVSDEGPGVPVDFIPRLFEKFSQADSSDSRLQSGSGLGLAICKELLERMHGSIFYQQAEQGGACFYCELPLHAAPAAAAVQQQELS</sequence>
<dbReference type="SUPFAM" id="SSF55874">
    <property type="entry name" value="ATPase domain of HSP90 chaperone/DNA topoisomerase II/histidine kinase"/>
    <property type="match status" value="1"/>
</dbReference>
<dbReference type="SMART" id="SM00091">
    <property type="entry name" value="PAS"/>
    <property type="match status" value="1"/>
</dbReference>
<feature type="domain" description="PAS" evidence="7">
    <location>
        <begin position="279"/>
        <end position="323"/>
    </location>
</feature>
<keyword evidence="3" id="KW-0597">Phosphoprotein</keyword>
<dbReference type="EC" id="2.7.13.3" evidence="2"/>
<evidence type="ECO:0000313" key="10">
    <source>
        <dbReference type="Proteomes" id="UP001589813"/>
    </source>
</evidence>
<dbReference type="Pfam" id="PF00512">
    <property type="entry name" value="HisKA"/>
    <property type="match status" value="1"/>
</dbReference>
<dbReference type="PANTHER" id="PTHR43047:SF72">
    <property type="entry name" value="OSMOSENSING HISTIDINE PROTEIN KINASE SLN1"/>
    <property type="match status" value="1"/>
</dbReference>
<dbReference type="InterPro" id="IPR003594">
    <property type="entry name" value="HATPase_dom"/>
</dbReference>
<evidence type="ECO:0000259" key="6">
    <source>
        <dbReference type="PROSITE" id="PS50109"/>
    </source>
</evidence>
<dbReference type="InterPro" id="IPR036097">
    <property type="entry name" value="HisK_dim/P_sf"/>
</dbReference>
<dbReference type="InterPro" id="IPR035965">
    <property type="entry name" value="PAS-like_dom_sf"/>
</dbReference>
<accession>A0ABV6B965</accession>
<keyword evidence="9" id="KW-0547">Nucleotide-binding</keyword>
<gene>
    <name evidence="9" type="ORF">ACFFJP_03755</name>
</gene>
<keyword evidence="5" id="KW-0418">Kinase</keyword>
<evidence type="ECO:0000259" key="8">
    <source>
        <dbReference type="PROSITE" id="PS50839"/>
    </source>
</evidence>
<evidence type="ECO:0000313" key="9">
    <source>
        <dbReference type="EMBL" id="MFC0047406.1"/>
    </source>
</evidence>
<dbReference type="Pfam" id="PF03924">
    <property type="entry name" value="CHASE"/>
    <property type="match status" value="1"/>
</dbReference>
<dbReference type="GO" id="GO:0005524">
    <property type="term" value="F:ATP binding"/>
    <property type="evidence" value="ECO:0007669"/>
    <property type="project" value="UniProtKB-KW"/>
</dbReference>
<evidence type="ECO:0000256" key="1">
    <source>
        <dbReference type="ARBA" id="ARBA00000085"/>
    </source>
</evidence>
<evidence type="ECO:0000256" key="5">
    <source>
        <dbReference type="ARBA" id="ARBA00022777"/>
    </source>
</evidence>
<keyword evidence="10" id="KW-1185">Reference proteome</keyword>
<protein>
    <recommendedName>
        <fullName evidence="2">histidine kinase</fullName>
        <ecNumber evidence="2">2.7.13.3</ecNumber>
    </recommendedName>
</protein>
<dbReference type="RefSeq" id="WP_377243353.1">
    <property type="nucleotide sequence ID" value="NZ_JBHLXP010000001.1"/>
</dbReference>
<dbReference type="SUPFAM" id="SSF55785">
    <property type="entry name" value="PYP-like sensor domain (PAS domain)"/>
    <property type="match status" value="1"/>
</dbReference>
<name>A0ABV6B965_9GAMM</name>
<dbReference type="Gene3D" id="3.30.565.10">
    <property type="entry name" value="Histidine kinase-like ATPase, C-terminal domain"/>
    <property type="match status" value="1"/>
</dbReference>
<dbReference type="Gene3D" id="3.30.450.20">
    <property type="entry name" value="PAS domain"/>
    <property type="match status" value="1"/>
</dbReference>
<dbReference type="PRINTS" id="PR00344">
    <property type="entry name" value="BCTRLSENSOR"/>
</dbReference>
<keyword evidence="4" id="KW-0808">Transferase</keyword>
<dbReference type="CDD" id="cd00082">
    <property type="entry name" value="HisKA"/>
    <property type="match status" value="1"/>
</dbReference>
<dbReference type="PROSITE" id="PS50109">
    <property type="entry name" value="HIS_KIN"/>
    <property type="match status" value="1"/>
</dbReference>
<dbReference type="Gene3D" id="1.10.287.130">
    <property type="match status" value="1"/>
</dbReference>
<dbReference type="EMBL" id="JBHLXP010000001">
    <property type="protein sequence ID" value="MFC0047406.1"/>
    <property type="molecule type" value="Genomic_DNA"/>
</dbReference>
<feature type="domain" description="CHASE" evidence="8">
    <location>
        <begin position="98"/>
        <end position="175"/>
    </location>
</feature>
<evidence type="ECO:0000259" key="7">
    <source>
        <dbReference type="PROSITE" id="PS50112"/>
    </source>
</evidence>
<evidence type="ECO:0000256" key="3">
    <source>
        <dbReference type="ARBA" id="ARBA00022553"/>
    </source>
</evidence>
<dbReference type="PANTHER" id="PTHR43047">
    <property type="entry name" value="TWO-COMPONENT HISTIDINE PROTEIN KINASE"/>
    <property type="match status" value="1"/>
</dbReference>
<dbReference type="InterPro" id="IPR006189">
    <property type="entry name" value="CHASE_dom"/>
</dbReference>
<dbReference type="SMART" id="SM01079">
    <property type="entry name" value="CHASE"/>
    <property type="match status" value="1"/>
</dbReference>
<dbReference type="InterPro" id="IPR036890">
    <property type="entry name" value="HATPase_C_sf"/>
</dbReference>
<dbReference type="Pfam" id="PF13188">
    <property type="entry name" value="PAS_8"/>
    <property type="match status" value="1"/>
</dbReference>
<proteinExistence type="predicted"/>
<dbReference type="CDD" id="cd00130">
    <property type="entry name" value="PAS"/>
    <property type="match status" value="1"/>
</dbReference>
<reference evidence="9 10" key="1">
    <citation type="submission" date="2024-09" db="EMBL/GenBank/DDBJ databases">
        <authorList>
            <person name="Sun Q."/>
            <person name="Mori K."/>
        </authorList>
    </citation>
    <scope>NUCLEOTIDE SEQUENCE [LARGE SCALE GENOMIC DNA]</scope>
    <source>
        <strain evidence="9 10">KCTC 23315</strain>
    </source>
</reference>
<organism evidence="9 10">
    <name type="scientific">Rheinheimera tilapiae</name>
    <dbReference type="NCBI Taxonomy" id="875043"/>
    <lineage>
        <taxon>Bacteria</taxon>
        <taxon>Pseudomonadati</taxon>
        <taxon>Pseudomonadota</taxon>
        <taxon>Gammaproteobacteria</taxon>
        <taxon>Chromatiales</taxon>
        <taxon>Chromatiaceae</taxon>
        <taxon>Rheinheimera</taxon>
    </lineage>
</organism>
<dbReference type="SMART" id="SM00388">
    <property type="entry name" value="HisKA"/>
    <property type="match status" value="1"/>
</dbReference>
<dbReference type="PROSITE" id="PS50839">
    <property type="entry name" value="CHASE"/>
    <property type="match status" value="1"/>
</dbReference>
<evidence type="ECO:0000256" key="2">
    <source>
        <dbReference type="ARBA" id="ARBA00012438"/>
    </source>
</evidence>
<comment type="catalytic activity">
    <reaction evidence="1">
        <text>ATP + protein L-histidine = ADP + protein N-phospho-L-histidine.</text>
        <dbReference type="EC" id="2.7.13.3"/>
    </reaction>
</comment>
<dbReference type="Pfam" id="PF02518">
    <property type="entry name" value="HATPase_c"/>
    <property type="match status" value="1"/>
</dbReference>
<dbReference type="SMART" id="SM00387">
    <property type="entry name" value="HATPase_c"/>
    <property type="match status" value="1"/>
</dbReference>
<dbReference type="InterPro" id="IPR005467">
    <property type="entry name" value="His_kinase_dom"/>
</dbReference>
<comment type="caution">
    <text evidence="9">The sequence shown here is derived from an EMBL/GenBank/DDBJ whole genome shotgun (WGS) entry which is preliminary data.</text>
</comment>
<dbReference type="SUPFAM" id="SSF47384">
    <property type="entry name" value="Homodimeric domain of signal transducing histidine kinase"/>
    <property type="match status" value="1"/>
</dbReference>
<dbReference type="Proteomes" id="UP001589813">
    <property type="component" value="Unassembled WGS sequence"/>
</dbReference>
<dbReference type="InterPro" id="IPR004358">
    <property type="entry name" value="Sig_transdc_His_kin-like_C"/>
</dbReference>